<name>A0A2H3CJQ3_9AGAR</name>
<dbReference type="STRING" id="1076256.A0A2H3CJQ3"/>
<evidence type="ECO:0000313" key="4">
    <source>
        <dbReference type="Proteomes" id="UP000218334"/>
    </source>
</evidence>
<sequence>VIFGLLILFGIITHSISAWLTSQFNKLHGHQNGVSQRDRVRYVLFTSTYSTHSTWFYSCIPPQDQCSLASRLTSYCICHMRHFHIPAHQDTPGLFLTWFIWIAASAAVNQINARRKSRRTQDVFSQLNALEAACWIEWCVFIRSCALGSYVWSSILAEILPGVQAAVRPTR</sequence>
<feature type="non-terminal residue" evidence="3">
    <location>
        <position position="1"/>
    </location>
</feature>
<reference evidence="4" key="1">
    <citation type="journal article" date="2017" name="Nat. Ecol. Evol.">
        <title>Genome expansion and lineage-specific genetic innovations in the forest pathogenic fungi Armillaria.</title>
        <authorList>
            <person name="Sipos G."/>
            <person name="Prasanna A.N."/>
            <person name="Walter M.C."/>
            <person name="O'Connor E."/>
            <person name="Balint B."/>
            <person name="Krizsan K."/>
            <person name="Kiss B."/>
            <person name="Hess J."/>
            <person name="Varga T."/>
            <person name="Slot J."/>
            <person name="Riley R."/>
            <person name="Boka B."/>
            <person name="Rigling D."/>
            <person name="Barry K."/>
            <person name="Lee J."/>
            <person name="Mihaltcheva S."/>
            <person name="LaButti K."/>
            <person name="Lipzen A."/>
            <person name="Waldron R."/>
            <person name="Moloney N.M."/>
            <person name="Sperisen C."/>
            <person name="Kredics L."/>
            <person name="Vagvoelgyi C."/>
            <person name="Patrignani A."/>
            <person name="Fitzpatrick D."/>
            <person name="Nagy I."/>
            <person name="Doyle S."/>
            <person name="Anderson J.B."/>
            <person name="Grigoriev I.V."/>
            <person name="Gueldener U."/>
            <person name="Muensterkoetter M."/>
            <person name="Nagy L.G."/>
        </authorList>
    </citation>
    <scope>NUCLEOTIDE SEQUENCE [LARGE SCALE GENOMIC DNA]</scope>
    <source>
        <strain evidence="4">28-4</strain>
    </source>
</reference>
<keyword evidence="2" id="KW-0732">Signal</keyword>
<keyword evidence="1" id="KW-1133">Transmembrane helix</keyword>
<feature type="chain" id="PRO_5013715883" evidence="2">
    <location>
        <begin position="19"/>
        <end position="171"/>
    </location>
</feature>
<dbReference type="EMBL" id="KZ293416">
    <property type="protein sequence ID" value="PBK76353.1"/>
    <property type="molecule type" value="Genomic_DNA"/>
</dbReference>
<feature type="signal peptide" evidence="2">
    <location>
        <begin position="1"/>
        <end position="18"/>
    </location>
</feature>
<feature type="transmembrane region" description="Helical" evidence="1">
    <location>
        <begin position="93"/>
        <end position="111"/>
    </location>
</feature>
<organism evidence="3 4">
    <name type="scientific">Armillaria solidipes</name>
    <dbReference type="NCBI Taxonomy" id="1076256"/>
    <lineage>
        <taxon>Eukaryota</taxon>
        <taxon>Fungi</taxon>
        <taxon>Dikarya</taxon>
        <taxon>Basidiomycota</taxon>
        <taxon>Agaricomycotina</taxon>
        <taxon>Agaricomycetes</taxon>
        <taxon>Agaricomycetidae</taxon>
        <taxon>Agaricales</taxon>
        <taxon>Marasmiineae</taxon>
        <taxon>Physalacriaceae</taxon>
        <taxon>Armillaria</taxon>
    </lineage>
</organism>
<accession>A0A2H3CJQ3</accession>
<dbReference type="AlphaFoldDB" id="A0A2H3CJQ3"/>
<evidence type="ECO:0000256" key="1">
    <source>
        <dbReference type="SAM" id="Phobius"/>
    </source>
</evidence>
<protein>
    <submittedName>
        <fullName evidence="3">Uncharacterized protein</fullName>
    </submittedName>
</protein>
<keyword evidence="4" id="KW-1185">Reference proteome</keyword>
<keyword evidence="1" id="KW-0812">Transmembrane</keyword>
<dbReference type="Proteomes" id="UP000218334">
    <property type="component" value="Unassembled WGS sequence"/>
</dbReference>
<evidence type="ECO:0000313" key="3">
    <source>
        <dbReference type="EMBL" id="PBK76353.1"/>
    </source>
</evidence>
<keyword evidence="1" id="KW-0472">Membrane</keyword>
<proteinExistence type="predicted"/>
<gene>
    <name evidence="3" type="ORF">ARMSODRAFT_875890</name>
</gene>
<evidence type="ECO:0000256" key="2">
    <source>
        <dbReference type="SAM" id="SignalP"/>
    </source>
</evidence>